<dbReference type="HOGENOM" id="CLU_031500_2_0_0"/>
<dbReference type="OrthoDB" id="9801938at2"/>
<dbReference type="eggNOG" id="COG0212">
    <property type="taxonomic scope" value="Bacteria"/>
</dbReference>
<keyword evidence="2" id="KW-1185">Reference proteome</keyword>
<reference evidence="1 2" key="2">
    <citation type="journal article" date="2011" name="Stand. Genomic Sci.">
        <title>Complete genome sequence of Truepera radiovictrix type strain (RQ-24).</title>
        <authorList>
            <person name="Ivanova N."/>
            <person name="Rohde C."/>
            <person name="Munk C."/>
            <person name="Nolan M."/>
            <person name="Lucas S."/>
            <person name="Del Rio T.G."/>
            <person name="Tice H."/>
            <person name="Deshpande S."/>
            <person name="Cheng J.F."/>
            <person name="Tapia R."/>
            <person name="Han C."/>
            <person name="Goodwin L."/>
            <person name="Pitluck S."/>
            <person name="Liolios K."/>
            <person name="Mavromatis K."/>
            <person name="Mikhailova N."/>
            <person name="Pati A."/>
            <person name="Chen A."/>
            <person name="Palaniappan K."/>
            <person name="Land M."/>
            <person name="Hauser L."/>
            <person name="Chang Y.J."/>
            <person name="Jeffries C.D."/>
            <person name="Brambilla E."/>
            <person name="Rohde M."/>
            <person name="Goker M."/>
            <person name="Tindall B.J."/>
            <person name="Woyke T."/>
            <person name="Bristow J."/>
            <person name="Eisen J.A."/>
            <person name="Markowitz V."/>
            <person name="Hugenholtz P."/>
            <person name="Kyrpides N.C."/>
            <person name="Klenk H.P."/>
            <person name="Lapidus A."/>
        </authorList>
    </citation>
    <scope>NUCLEOTIDE SEQUENCE [LARGE SCALE GENOMIC DNA]</scope>
    <source>
        <strain evidence="2">DSM 17093 / CIP 108686 / LMG 22925 / RQ-24</strain>
    </source>
</reference>
<proteinExistence type="predicted"/>
<dbReference type="Proteomes" id="UP000000379">
    <property type="component" value="Chromosome"/>
</dbReference>
<evidence type="ECO:0000313" key="2">
    <source>
        <dbReference type="Proteomes" id="UP000000379"/>
    </source>
</evidence>
<dbReference type="STRING" id="649638.Trad_0762"/>
<dbReference type="KEGG" id="tra:Trad_0762"/>
<dbReference type="RefSeq" id="WP_013177269.1">
    <property type="nucleotide sequence ID" value="NC_014221.1"/>
</dbReference>
<organism evidence="1 2">
    <name type="scientific">Truepera radiovictrix (strain DSM 17093 / CIP 108686 / LMG 22925 / RQ-24)</name>
    <dbReference type="NCBI Taxonomy" id="649638"/>
    <lineage>
        <taxon>Bacteria</taxon>
        <taxon>Thermotogati</taxon>
        <taxon>Deinococcota</taxon>
        <taxon>Deinococci</taxon>
        <taxon>Trueperales</taxon>
        <taxon>Trueperaceae</taxon>
        <taxon>Truepera</taxon>
    </lineage>
</organism>
<name>D7CTZ9_TRURR</name>
<dbReference type="EMBL" id="CP002049">
    <property type="protein sequence ID" value="ADI13897.1"/>
    <property type="molecule type" value="Genomic_DNA"/>
</dbReference>
<evidence type="ECO:0008006" key="3">
    <source>
        <dbReference type="Google" id="ProtNLM"/>
    </source>
</evidence>
<accession>D7CTZ9</accession>
<gene>
    <name evidence="1" type="ordered locus">Trad_0762</name>
</gene>
<sequence>MSSAAPPDPPTPGPVRDWVWGRLLAARQVAYPLPPHGHHPNFKGAAEAAARLLEHLFQTARLRPGDTVLAYPDYVLRPLRQRLLEAGVSVVVPAQHGPHYRRLESGVVDARAASSIAGAERQGELLTALPDPALLRLSLVACVAVSVRGEVLSKGYGFSLPPETHHLSAATIVHPLQVLGALQGDRPGVALYATPEAVREV</sequence>
<protein>
    <recommendedName>
        <fullName evidence="3">5-formyltetrahydrofolate cyclo-ligase</fullName>
    </recommendedName>
</protein>
<reference evidence="2" key="1">
    <citation type="submission" date="2010-05" db="EMBL/GenBank/DDBJ databases">
        <title>The complete genome of Truepera radiovictris DSM 17093.</title>
        <authorList>
            <consortium name="US DOE Joint Genome Institute (JGI-PGF)"/>
            <person name="Lucas S."/>
            <person name="Copeland A."/>
            <person name="Lapidus A."/>
            <person name="Glavina del Rio T."/>
            <person name="Dalin E."/>
            <person name="Tice H."/>
            <person name="Bruce D."/>
            <person name="Goodwin L."/>
            <person name="Pitluck S."/>
            <person name="Kyrpides N."/>
            <person name="Mavromatis K."/>
            <person name="Ovchinnikova G."/>
            <person name="Munk A.C."/>
            <person name="Detter J.C."/>
            <person name="Han C."/>
            <person name="Tapia R."/>
            <person name="Land M."/>
            <person name="Hauser L."/>
            <person name="Markowitz V."/>
            <person name="Cheng J.-F."/>
            <person name="Hugenholtz P."/>
            <person name="Woyke T."/>
            <person name="Wu D."/>
            <person name="Tindall B."/>
            <person name="Pomrenke H.G."/>
            <person name="Brambilla E."/>
            <person name="Klenk H.-P."/>
            <person name="Eisen J.A."/>
        </authorList>
    </citation>
    <scope>NUCLEOTIDE SEQUENCE [LARGE SCALE GENOMIC DNA]</scope>
    <source>
        <strain evidence="2">DSM 17093 / CIP 108686 / LMG 22925 / RQ-24</strain>
    </source>
</reference>
<evidence type="ECO:0000313" key="1">
    <source>
        <dbReference type="EMBL" id="ADI13897.1"/>
    </source>
</evidence>
<dbReference type="AlphaFoldDB" id="D7CTZ9"/>